<accession>A0AA39UPA9</accession>
<proteinExistence type="predicted"/>
<dbReference type="PANTHER" id="PTHR38123:SF1">
    <property type="entry name" value="HYDROPHOBIC SURFACE BINDING PROTEIN"/>
    <property type="match status" value="1"/>
</dbReference>
<dbReference type="GO" id="GO:0005576">
    <property type="term" value="C:extracellular region"/>
    <property type="evidence" value="ECO:0007669"/>
    <property type="project" value="TreeGrafter"/>
</dbReference>
<dbReference type="Proteomes" id="UP001175228">
    <property type="component" value="Unassembled WGS sequence"/>
</dbReference>
<dbReference type="PANTHER" id="PTHR38123">
    <property type="entry name" value="CELL WALL SERINE-THREONINE-RICH GALACTOMANNOPROTEIN MP1 (AFU_ORTHOLOGUE AFUA_4G03240)"/>
    <property type="match status" value="1"/>
</dbReference>
<feature type="chain" id="PRO_5041372227" evidence="1">
    <location>
        <begin position="18"/>
        <end position="178"/>
    </location>
</feature>
<reference evidence="2" key="1">
    <citation type="submission" date="2023-06" db="EMBL/GenBank/DDBJ databases">
        <authorList>
            <consortium name="Lawrence Berkeley National Laboratory"/>
            <person name="Ahrendt S."/>
            <person name="Sahu N."/>
            <person name="Indic B."/>
            <person name="Wong-Bajracharya J."/>
            <person name="Merenyi Z."/>
            <person name="Ke H.-M."/>
            <person name="Monk M."/>
            <person name="Kocsube S."/>
            <person name="Drula E."/>
            <person name="Lipzen A."/>
            <person name="Balint B."/>
            <person name="Henrissat B."/>
            <person name="Andreopoulos B."/>
            <person name="Martin F.M."/>
            <person name="Harder C.B."/>
            <person name="Rigling D."/>
            <person name="Ford K.L."/>
            <person name="Foster G.D."/>
            <person name="Pangilinan J."/>
            <person name="Papanicolaou A."/>
            <person name="Barry K."/>
            <person name="LaButti K."/>
            <person name="Viragh M."/>
            <person name="Koriabine M."/>
            <person name="Yan M."/>
            <person name="Riley R."/>
            <person name="Champramary S."/>
            <person name="Plett K.L."/>
            <person name="Tsai I.J."/>
            <person name="Slot J."/>
            <person name="Sipos G."/>
            <person name="Plett J."/>
            <person name="Nagy L.G."/>
            <person name="Grigoriev I.V."/>
        </authorList>
    </citation>
    <scope>NUCLEOTIDE SEQUENCE</scope>
    <source>
        <strain evidence="2">HWK02</strain>
    </source>
</reference>
<evidence type="ECO:0000313" key="2">
    <source>
        <dbReference type="EMBL" id="KAK0497607.1"/>
    </source>
</evidence>
<evidence type="ECO:0000313" key="3">
    <source>
        <dbReference type="Proteomes" id="UP001175228"/>
    </source>
</evidence>
<keyword evidence="3" id="KW-1185">Reference proteome</keyword>
<feature type="signal peptide" evidence="1">
    <location>
        <begin position="1"/>
        <end position="17"/>
    </location>
</feature>
<keyword evidence="1" id="KW-0732">Signal</keyword>
<protein>
    <submittedName>
        <fullName evidence="2">Uncharacterized protein</fullName>
    </submittedName>
</protein>
<dbReference type="AlphaFoldDB" id="A0AA39UPA9"/>
<evidence type="ECO:0000256" key="1">
    <source>
        <dbReference type="SAM" id="SignalP"/>
    </source>
</evidence>
<dbReference type="EMBL" id="JAUEPU010000013">
    <property type="protein sequence ID" value="KAK0497607.1"/>
    <property type="molecule type" value="Genomic_DNA"/>
</dbReference>
<sequence length="178" mass="18959">MFSRILFLLPFVALAVANPLVARSDISALQTDIQEMKQTVIAIQSACNTFKADPTQVNAMRFAATTQDLDNQIKHATTHVPDHIVSDADGQEICTTLKDFFPHIIDALDCLISAKSSFGTAHVPPSAVCSVTDSLSTDNTKFIGRLDAASPASTKACSQDLTSQVVAKAGDVKAAYNC</sequence>
<name>A0AA39UPA9_9AGAR</name>
<comment type="caution">
    <text evidence="2">The sequence shown here is derived from an EMBL/GenBank/DDBJ whole genome shotgun (WGS) entry which is preliminary data.</text>
</comment>
<gene>
    <name evidence="2" type="ORF">EDD18DRAFT_1104981</name>
</gene>
<organism evidence="2 3">
    <name type="scientific">Armillaria luteobubalina</name>
    <dbReference type="NCBI Taxonomy" id="153913"/>
    <lineage>
        <taxon>Eukaryota</taxon>
        <taxon>Fungi</taxon>
        <taxon>Dikarya</taxon>
        <taxon>Basidiomycota</taxon>
        <taxon>Agaricomycotina</taxon>
        <taxon>Agaricomycetes</taxon>
        <taxon>Agaricomycetidae</taxon>
        <taxon>Agaricales</taxon>
        <taxon>Marasmiineae</taxon>
        <taxon>Physalacriaceae</taxon>
        <taxon>Armillaria</taxon>
    </lineage>
</organism>